<organism evidence="4 5">
    <name type="scientific">Fusarium solani</name>
    <name type="common">Filamentous fungus</name>
    <dbReference type="NCBI Taxonomy" id="169388"/>
    <lineage>
        <taxon>Eukaryota</taxon>
        <taxon>Fungi</taxon>
        <taxon>Dikarya</taxon>
        <taxon>Ascomycota</taxon>
        <taxon>Pezizomycotina</taxon>
        <taxon>Sordariomycetes</taxon>
        <taxon>Hypocreomycetidae</taxon>
        <taxon>Hypocreales</taxon>
        <taxon>Nectriaceae</taxon>
        <taxon>Fusarium</taxon>
        <taxon>Fusarium solani species complex</taxon>
    </lineage>
</organism>
<dbReference type="Gene3D" id="3.90.25.10">
    <property type="entry name" value="UDP-galactose 4-epimerase, domain 1"/>
    <property type="match status" value="1"/>
</dbReference>
<dbReference type="AlphaFoldDB" id="A0A9P9H5H2"/>
<dbReference type="GO" id="GO:0016491">
    <property type="term" value="F:oxidoreductase activity"/>
    <property type="evidence" value="ECO:0007669"/>
    <property type="project" value="UniProtKB-KW"/>
</dbReference>
<keyword evidence="2" id="KW-0560">Oxidoreductase</keyword>
<keyword evidence="1" id="KW-0521">NADP</keyword>
<dbReference type="InterPro" id="IPR051609">
    <property type="entry name" value="NmrA/Isoflavone_reductase-like"/>
</dbReference>
<keyword evidence="5" id="KW-1185">Reference proteome</keyword>
<evidence type="ECO:0000256" key="1">
    <source>
        <dbReference type="ARBA" id="ARBA00022857"/>
    </source>
</evidence>
<dbReference type="Proteomes" id="UP000736672">
    <property type="component" value="Unassembled WGS sequence"/>
</dbReference>
<dbReference type="PANTHER" id="PTHR47706">
    <property type="entry name" value="NMRA-LIKE FAMILY PROTEIN"/>
    <property type="match status" value="1"/>
</dbReference>
<evidence type="ECO:0000313" key="5">
    <source>
        <dbReference type="Proteomes" id="UP000736672"/>
    </source>
</evidence>
<dbReference type="CDD" id="cd05259">
    <property type="entry name" value="PCBER_SDR_a"/>
    <property type="match status" value="1"/>
</dbReference>
<dbReference type="Pfam" id="PF05368">
    <property type="entry name" value="NmrA"/>
    <property type="match status" value="1"/>
</dbReference>
<dbReference type="InterPro" id="IPR045312">
    <property type="entry name" value="PCBER-like"/>
</dbReference>
<dbReference type="SUPFAM" id="SSF51735">
    <property type="entry name" value="NAD(P)-binding Rossmann-fold domains"/>
    <property type="match status" value="1"/>
</dbReference>
<gene>
    <name evidence="4" type="ORF">B0J15DRAFT_527091</name>
</gene>
<feature type="domain" description="NmrA-like" evidence="3">
    <location>
        <begin position="6"/>
        <end position="236"/>
    </location>
</feature>
<dbReference type="InterPro" id="IPR036291">
    <property type="entry name" value="NAD(P)-bd_dom_sf"/>
</dbReference>
<name>A0A9P9H5H2_FUSSL</name>
<dbReference type="OrthoDB" id="9974981at2759"/>
<proteinExistence type="predicted"/>
<dbReference type="PANTHER" id="PTHR47706:SF9">
    <property type="entry name" value="NMRA-LIKE DOMAIN-CONTAINING PROTEIN-RELATED"/>
    <property type="match status" value="1"/>
</dbReference>
<dbReference type="Gene3D" id="3.40.50.720">
    <property type="entry name" value="NAD(P)-binding Rossmann-like Domain"/>
    <property type="match status" value="1"/>
</dbReference>
<reference evidence="4" key="1">
    <citation type="journal article" date="2021" name="Nat. Commun.">
        <title>Genetic determinants of endophytism in the Arabidopsis root mycobiome.</title>
        <authorList>
            <person name="Mesny F."/>
            <person name="Miyauchi S."/>
            <person name="Thiergart T."/>
            <person name="Pickel B."/>
            <person name="Atanasova L."/>
            <person name="Karlsson M."/>
            <person name="Huettel B."/>
            <person name="Barry K.W."/>
            <person name="Haridas S."/>
            <person name="Chen C."/>
            <person name="Bauer D."/>
            <person name="Andreopoulos W."/>
            <person name="Pangilinan J."/>
            <person name="LaButti K."/>
            <person name="Riley R."/>
            <person name="Lipzen A."/>
            <person name="Clum A."/>
            <person name="Drula E."/>
            <person name="Henrissat B."/>
            <person name="Kohler A."/>
            <person name="Grigoriev I.V."/>
            <person name="Martin F.M."/>
            <person name="Hacquard S."/>
        </authorList>
    </citation>
    <scope>NUCLEOTIDE SEQUENCE</scope>
    <source>
        <strain evidence="4">FSSC 5 MPI-SDFR-AT-0091</strain>
    </source>
</reference>
<protein>
    <recommendedName>
        <fullName evidence="3">NmrA-like domain-containing protein</fullName>
    </recommendedName>
</protein>
<evidence type="ECO:0000259" key="3">
    <source>
        <dbReference type="Pfam" id="PF05368"/>
    </source>
</evidence>
<evidence type="ECO:0000256" key="2">
    <source>
        <dbReference type="ARBA" id="ARBA00023002"/>
    </source>
</evidence>
<comment type="caution">
    <text evidence="4">The sequence shown here is derived from an EMBL/GenBank/DDBJ whole genome shotgun (WGS) entry which is preliminary data.</text>
</comment>
<sequence length="305" mass="33361">MASPFKNILIIGATGSIGSVVLEALVKEPTFVVTALQRSSSKGKLPSGLKTITVDDSYPSEALVSAFSGQDAIINCMTSLAVGEQLRFIDAAVAAKVRRYVSSEYGLNNNKPEARALNSVFREKGEIQDYLRSKESTGLEWMAIACGMWLKWSAQHDFLGMHIKEKKFVVWDDGEGWFSTTTEENTALALVNALAKKWDETRNQVVWLSDFAITQNMLLAAIERISGQEYTTEKIDTLRVIEEKQAAVASGDPYAVYALIETGFVTGKFGGHLEKEGLIMNELLGLPKKSLDEVVKAALEAVQGA</sequence>
<evidence type="ECO:0000313" key="4">
    <source>
        <dbReference type="EMBL" id="KAH7250832.1"/>
    </source>
</evidence>
<dbReference type="EMBL" id="JAGTJS010000012">
    <property type="protein sequence ID" value="KAH7250832.1"/>
    <property type="molecule type" value="Genomic_DNA"/>
</dbReference>
<dbReference type="InterPro" id="IPR008030">
    <property type="entry name" value="NmrA-like"/>
</dbReference>
<accession>A0A9P9H5H2</accession>